<feature type="compositionally biased region" description="Basic and acidic residues" evidence="1">
    <location>
        <begin position="148"/>
        <end position="161"/>
    </location>
</feature>
<feature type="compositionally biased region" description="Basic and acidic residues" evidence="1">
    <location>
        <begin position="580"/>
        <end position="596"/>
    </location>
</feature>
<feature type="compositionally biased region" description="Acidic residues" evidence="1">
    <location>
        <begin position="225"/>
        <end position="237"/>
    </location>
</feature>
<keyword evidence="2" id="KW-1133">Transmembrane helix</keyword>
<proteinExistence type="predicted"/>
<feature type="compositionally biased region" description="Basic and acidic residues" evidence="1">
    <location>
        <begin position="611"/>
        <end position="631"/>
    </location>
</feature>
<dbReference type="STRING" id="520822.A0A195B6P4"/>
<feature type="compositionally biased region" description="Acidic residues" evidence="1">
    <location>
        <begin position="509"/>
        <end position="535"/>
    </location>
</feature>
<protein>
    <submittedName>
        <fullName evidence="3">Uncharacterized protein</fullName>
    </submittedName>
</protein>
<evidence type="ECO:0000313" key="3">
    <source>
        <dbReference type="EMBL" id="KYM80171.1"/>
    </source>
</evidence>
<feature type="compositionally biased region" description="Acidic residues" evidence="1">
    <location>
        <begin position="162"/>
        <end position="215"/>
    </location>
</feature>
<feature type="compositionally biased region" description="Acidic residues" evidence="1">
    <location>
        <begin position="118"/>
        <end position="147"/>
    </location>
</feature>
<organism evidence="3 4">
    <name type="scientific">Atta colombica</name>
    <dbReference type="NCBI Taxonomy" id="520822"/>
    <lineage>
        <taxon>Eukaryota</taxon>
        <taxon>Metazoa</taxon>
        <taxon>Ecdysozoa</taxon>
        <taxon>Arthropoda</taxon>
        <taxon>Hexapoda</taxon>
        <taxon>Insecta</taxon>
        <taxon>Pterygota</taxon>
        <taxon>Neoptera</taxon>
        <taxon>Endopterygota</taxon>
        <taxon>Hymenoptera</taxon>
        <taxon>Apocrita</taxon>
        <taxon>Aculeata</taxon>
        <taxon>Formicoidea</taxon>
        <taxon>Formicidae</taxon>
        <taxon>Myrmicinae</taxon>
        <taxon>Atta</taxon>
    </lineage>
</organism>
<feature type="transmembrane region" description="Helical" evidence="2">
    <location>
        <begin position="54"/>
        <end position="76"/>
    </location>
</feature>
<evidence type="ECO:0000313" key="4">
    <source>
        <dbReference type="Proteomes" id="UP000078540"/>
    </source>
</evidence>
<feature type="region of interest" description="Disordered" evidence="1">
    <location>
        <begin position="101"/>
        <end position="331"/>
    </location>
</feature>
<evidence type="ECO:0000256" key="2">
    <source>
        <dbReference type="SAM" id="Phobius"/>
    </source>
</evidence>
<accession>A0A195B6P4</accession>
<sequence>MYRNKLLITQTFFELYLDDEDTGTPPPTLISPTDTSAENVTIHIYKESSTGGHWCARIIFFILLAVLAGLIGIIIFEHRGTTDVDTPIASSRWASIFEGWVDDSPSNHGELEEKQEVNEETEGEEEEEEEEEGEKEEEEEEEEEEEREVDRDEKKLTRVEKEDDGSIEQDMEENGEEEETQEEEEEEEEEEDVDEEDKEEVEEEEKWQEEEEEEHKEEREKNNIEVEDTSDEFDNDAQQDAAGILEEIDETDENEDVDEENNMIDMELDEFNTVDNSAEEKNDDVPEEFPSIPGVNEIDDNSAEPLEEIEGEEVEEENLNDADSEPEEEEVEEPTSVAVKFGVGVALVVAAHFVLVRRWNNVDIGTFRSPHDITNVLDQSRSETIISPSHLKQVIKSIEKVENKTSLQVKNNEDLRSKYNKLQEDNISLTDLTKPIPQDEVTQVKEKFSARNTSKEEMNIRHGQSKISSEEEEEEEEEEDYELETSEGERVSELEEDDGEQMKDKAEQEYEEEEDEEEEEEIEDDEEIENVDDSELIAKLDAKYGKLSTPQDSEVEEVEEEAEEEEDEEEEEEEEEKMVEEEHDKMPNWKRAKELKGSNVEPQTKRSIQQTRREIKQVDNKQPKGGEKAYDFSKNTSNIDDTIVYEENNSEEYQIDKEFYSF</sequence>
<feature type="compositionally biased region" description="Acidic residues" evidence="1">
    <location>
        <begin position="553"/>
        <end position="579"/>
    </location>
</feature>
<feature type="compositionally biased region" description="Acidic residues" evidence="1">
    <location>
        <begin position="297"/>
        <end position="331"/>
    </location>
</feature>
<feature type="compositionally biased region" description="Basic and acidic residues" evidence="1">
    <location>
        <begin position="442"/>
        <end position="460"/>
    </location>
</feature>
<keyword evidence="2" id="KW-0812">Transmembrane</keyword>
<feature type="compositionally biased region" description="Acidic residues" evidence="1">
    <location>
        <begin position="246"/>
        <end position="272"/>
    </location>
</feature>
<gene>
    <name evidence="3" type="ORF">ALC53_09265</name>
</gene>
<feature type="compositionally biased region" description="Acidic residues" evidence="1">
    <location>
        <begin position="470"/>
        <end position="486"/>
    </location>
</feature>
<feature type="compositionally biased region" description="Polar residues" evidence="1">
    <location>
        <begin position="600"/>
        <end position="610"/>
    </location>
</feature>
<dbReference type="AlphaFoldDB" id="A0A195B6P4"/>
<dbReference type="Proteomes" id="UP000078540">
    <property type="component" value="Unassembled WGS sequence"/>
</dbReference>
<keyword evidence="2" id="KW-0472">Membrane</keyword>
<name>A0A195B6P4_9HYME</name>
<dbReference type="EMBL" id="KQ976574">
    <property type="protein sequence ID" value="KYM80171.1"/>
    <property type="molecule type" value="Genomic_DNA"/>
</dbReference>
<feature type="region of interest" description="Disordered" evidence="1">
    <location>
        <begin position="438"/>
        <end position="634"/>
    </location>
</feature>
<keyword evidence="4" id="KW-1185">Reference proteome</keyword>
<evidence type="ECO:0000256" key="1">
    <source>
        <dbReference type="SAM" id="MobiDB-lite"/>
    </source>
</evidence>
<reference evidence="3 4" key="1">
    <citation type="submission" date="2015-09" db="EMBL/GenBank/DDBJ databases">
        <title>Atta colombica WGS genome.</title>
        <authorList>
            <person name="Nygaard S."/>
            <person name="Hu H."/>
            <person name="Boomsma J."/>
            <person name="Zhang G."/>
        </authorList>
    </citation>
    <scope>NUCLEOTIDE SEQUENCE [LARGE SCALE GENOMIC DNA]</scope>
    <source>
        <strain evidence="3">Treedump-2</strain>
        <tissue evidence="3">Whole body</tissue>
    </source>
</reference>